<dbReference type="Proteomes" id="UP000270866">
    <property type="component" value="Chromosome 4"/>
</dbReference>
<protein>
    <submittedName>
        <fullName evidence="2">Uncharacterized protein</fullName>
    </submittedName>
</protein>
<dbReference type="AlphaFoldDB" id="A0A3L6P065"/>
<feature type="compositionally biased region" description="Basic and acidic residues" evidence="1">
    <location>
        <begin position="142"/>
        <end position="152"/>
    </location>
</feature>
<feature type="compositionally biased region" description="Basic residues" evidence="1">
    <location>
        <begin position="191"/>
        <end position="203"/>
    </location>
</feature>
<name>A0A3L6P065_FUSOX</name>
<accession>A0A3L6P065</accession>
<feature type="compositionally biased region" description="Polar residues" evidence="1">
    <location>
        <begin position="160"/>
        <end position="172"/>
    </location>
</feature>
<evidence type="ECO:0000256" key="1">
    <source>
        <dbReference type="SAM" id="MobiDB-lite"/>
    </source>
</evidence>
<sequence length="331" mass="37457">MTSITNQLSGLLSLKWVRKYLQKDRTTSLHREGSSQKCDCQCSRYKVLGSGSSNGSASGTIDDQTEPVRPHEEAYQYHQPSAMIWENPKPGLEETNESINPCLKKQHPAFLFPTKLELLGPPLPPPPNKPLPEIPTQARPHKVPDKIGRNRQDSPPPTWNLANTTQRTTANYSPFPKLAMVPPPRGSSLHHSSRPHRKTHKSQRISCANTTVTKQLHRHVAEPYQDTSMERKNAVKELGDVPIKKPLPRDTRSPSLEKRVIGSEVAPCDGRDSITLRSSRSLNYLSMHKCEPCPRFTKKSVPNLRRAAKYEPLQLHQYPEAPRFLRLTQPY</sequence>
<gene>
    <name evidence="2" type="ORF">BFJ65_g3101</name>
</gene>
<evidence type="ECO:0000313" key="2">
    <source>
        <dbReference type="EMBL" id="RKK25193.1"/>
    </source>
</evidence>
<dbReference type="EMBL" id="MRCU01000002">
    <property type="protein sequence ID" value="RKK25193.1"/>
    <property type="molecule type" value="Genomic_DNA"/>
</dbReference>
<feature type="region of interest" description="Disordered" evidence="1">
    <location>
        <begin position="138"/>
        <end position="212"/>
    </location>
</feature>
<evidence type="ECO:0000313" key="3">
    <source>
        <dbReference type="Proteomes" id="UP000270866"/>
    </source>
</evidence>
<comment type="caution">
    <text evidence="2">The sequence shown here is derived from an EMBL/GenBank/DDBJ whole genome shotgun (WGS) entry which is preliminary data.</text>
</comment>
<organism evidence="2 3">
    <name type="scientific">Fusarium oxysporum f. sp. cepae</name>
    <dbReference type="NCBI Taxonomy" id="396571"/>
    <lineage>
        <taxon>Eukaryota</taxon>
        <taxon>Fungi</taxon>
        <taxon>Dikarya</taxon>
        <taxon>Ascomycota</taxon>
        <taxon>Pezizomycotina</taxon>
        <taxon>Sordariomycetes</taxon>
        <taxon>Hypocreomycetidae</taxon>
        <taxon>Hypocreales</taxon>
        <taxon>Nectriaceae</taxon>
        <taxon>Fusarium</taxon>
        <taxon>Fusarium oxysporum species complex</taxon>
    </lineage>
</organism>
<reference evidence="2 3" key="1">
    <citation type="journal article" date="2018" name="Sci. Rep.">
        <title>Characterisation of pathogen-specific regions and novel effector candidates in Fusarium oxysporum f. sp. cepae.</title>
        <authorList>
            <person name="Armitage A.D."/>
            <person name="Taylor A."/>
            <person name="Sobczyk M.K."/>
            <person name="Baxter L."/>
            <person name="Greenfield B.P."/>
            <person name="Bates H.J."/>
            <person name="Wilson F."/>
            <person name="Jackson A.C."/>
            <person name="Ott S."/>
            <person name="Harrison R.J."/>
            <person name="Clarkson J.P."/>
        </authorList>
    </citation>
    <scope>NUCLEOTIDE SEQUENCE [LARGE SCALE GENOMIC DNA]</scope>
    <source>
        <strain evidence="2 3">FoC_Fus2</strain>
    </source>
</reference>
<proteinExistence type="predicted"/>